<evidence type="ECO:0000313" key="2">
    <source>
        <dbReference type="EMBL" id="KGA93153.1"/>
    </source>
</evidence>
<gene>
    <name evidence="2" type="ORF">LptCag_1848</name>
</gene>
<sequence>MGHKTLSMTMRYSHLIKRSSKPSGQKDFIGENFGTNGHHRQ</sequence>
<evidence type="ECO:0000313" key="3">
    <source>
        <dbReference type="Proteomes" id="UP000029452"/>
    </source>
</evidence>
<comment type="caution">
    <text evidence="2">The sequence shown here is derived from an EMBL/GenBank/DDBJ whole genome shotgun (WGS) entry which is preliminary data.</text>
</comment>
<evidence type="ECO:0000256" key="1">
    <source>
        <dbReference type="SAM" id="MobiDB-lite"/>
    </source>
</evidence>
<dbReference type="PATRIC" id="fig|178606.4.peg.2103"/>
<dbReference type="AlphaFoldDB" id="A0A094W6S1"/>
<accession>A0A094W6S1</accession>
<feature type="region of interest" description="Disordered" evidence="1">
    <location>
        <begin position="16"/>
        <end position="41"/>
    </location>
</feature>
<name>A0A094W6S1_9BACT</name>
<organism evidence="2 3">
    <name type="scientific">Leptospirillum ferriphilum</name>
    <dbReference type="NCBI Taxonomy" id="178606"/>
    <lineage>
        <taxon>Bacteria</taxon>
        <taxon>Pseudomonadati</taxon>
        <taxon>Nitrospirota</taxon>
        <taxon>Nitrospiria</taxon>
        <taxon>Nitrospirales</taxon>
        <taxon>Nitrospiraceae</taxon>
        <taxon>Leptospirillum</taxon>
    </lineage>
</organism>
<proteinExistence type="predicted"/>
<protein>
    <submittedName>
        <fullName evidence="2">Uncharacterized protein</fullName>
    </submittedName>
</protein>
<dbReference type="EMBL" id="JPGK01000008">
    <property type="protein sequence ID" value="KGA93153.1"/>
    <property type="molecule type" value="Genomic_DNA"/>
</dbReference>
<dbReference type="Proteomes" id="UP000029452">
    <property type="component" value="Unassembled WGS sequence"/>
</dbReference>
<reference evidence="2 3" key="1">
    <citation type="submission" date="2014-06" db="EMBL/GenBank/DDBJ databases">
        <title>Draft genome sequence of iron oxidizing acidophile Leptospirillum ferriphilum DSM14647.</title>
        <authorList>
            <person name="Cardenas J.P."/>
            <person name="Lazcano M."/>
            <person name="Ossandon F.J."/>
            <person name="Corbett M."/>
            <person name="Holmes D.S."/>
            <person name="Watkin E."/>
        </authorList>
    </citation>
    <scope>NUCLEOTIDE SEQUENCE [LARGE SCALE GENOMIC DNA]</scope>
    <source>
        <strain evidence="2 3">DSM 14647</strain>
    </source>
</reference>